<dbReference type="PANTHER" id="PTHR11895">
    <property type="entry name" value="TRANSAMIDASE"/>
    <property type="match status" value="1"/>
</dbReference>
<dbReference type="InterPro" id="IPR036928">
    <property type="entry name" value="AS_sf"/>
</dbReference>
<comment type="similarity">
    <text evidence="1">Belongs to the amidase family.</text>
</comment>
<evidence type="ECO:0000313" key="3">
    <source>
        <dbReference type="EMBL" id="MCJ0764278.1"/>
    </source>
</evidence>
<evidence type="ECO:0000256" key="1">
    <source>
        <dbReference type="ARBA" id="ARBA00009199"/>
    </source>
</evidence>
<name>A0A9X1VW23_9BURK</name>
<sequence length="447" mass="48292">MNGRLPSIAAILQGYRDASLTPLDVARHYIEAYREQEPRYHAWECFDEALFLAQAQAATERLRAGEAPRALEGIPFAVKDIFNTADFPTQMGSALWKGFTPGNDARVLYDIKRLGAIVPGKTVTAEFAVHSLGKTINPHAADRTPGTSSSGSAVAVASGMAPVALGTQTAGSIIRPASFCGIWGCKPSFGLVPRTGILKTTDSLDSVGFFVNHAADLEPVFDALRVHGRNFPISDAALGDAARQAAPEGRPWKVALVRPHVWRHAPAYATEAFDAWCARLAAHPRFELREAALPASMARSHVVHETIYNKALAYYFQEEFKRAELISPVMNRLITAGQLVTPAEYQAALAEQVAMVRDMDDFFADADIVVTLSTAGEAPPREQEEAPDSALMWTLTQLAAVSAPVFSSPAGLPFGLQLVARRYNDPLLFRFIAEAGAHGLMTPTAPV</sequence>
<organism evidence="3 4">
    <name type="scientific">Variovorax terrae</name>
    <dbReference type="NCBI Taxonomy" id="2923278"/>
    <lineage>
        <taxon>Bacteria</taxon>
        <taxon>Pseudomonadati</taxon>
        <taxon>Pseudomonadota</taxon>
        <taxon>Betaproteobacteria</taxon>
        <taxon>Burkholderiales</taxon>
        <taxon>Comamonadaceae</taxon>
        <taxon>Variovorax</taxon>
    </lineage>
</organism>
<evidence type="ECO:0000259" key="2">
    <source>
        <dbReference type="Pfam" id="PF01425"/>
    </source>
</evidence>
<gene>
    <name evidence="3" type="ORF">MMF98_13765</name>
</gene>
<feature type="domain" description="Amidase" evidence="2">
    <location>
        <begin position="25"/>
        <end position="428"/>
    </location>
</feature>
<accession>A0A9X1VW23</accession>
<keyword evidence="4" id="KW-1185">Reference proteome</keyword>
<dbReference type="EMBL" id="JALGBI010000001">
    <property type="protein sequence ID" value="MCJ0764278.1"/>
    <property type="molecule type" value="Genomic_DNA"/>
</dbReference>
<dbReference type="Pfam" id="PF01425">
    <property type="entry name" value="Amidase"/>
    <property type="match status" value="1"/>
</dbReference>
<dbReference type="InterPro" id="IPR023631">
    <property type="entry name" value="Amidase_dom"/>
</dbReference>
<dbReference type="GO" id="GO:0003824">
    <property type="term" value="F:catalytic activity"/>
    <property type="evidence" value="ECO:0007669"/>
    <property type="project" value="InterPro"/>
</dbReference>
<proteinExistence type="inferred from homology"/>
<dbReference type="AlphaFoldDB" id="A0A9X1VW23"/>
<dbReference type="RefSeq" id="WP_243306868.1">
    <property type="nucleotide sequence ID" value="NZ_JALGBI010000001.1"/>
</dbReference>
<comment type="caution">
    <text evidence="3">The sequence shown here is derived from an EMBL/GenBank/DDBJ whole genome shotgun (WGS) entry which is preliminary data.</text>
</comment>
<dbReference type="Gene3D" id="3.90.1300.10">
    <property type="entry name" value="Amidase signature (AS) domain"/>
    <property type="match status" value="1"/>
</dbReference>
<evidence type="ECO:0000313" key="4">
    <source>
        <dbReference type="Proteomes" id="UP001139447"/>
    </source>
</evidence>
<protein>
    <submittedName>
        <fullName evidence="3">Amidase</fullName>
    </submittedName>
</protein>
<dbReference type="InterPro" id="IPR000120">
    <property type="entry name" value="Amidase"/>
</dbReference>
<dbReference type="Proteomes" id="UP001139447">
    <property type="component" value="Unassembled WGS sequence"/>
</dbReference>
<dbReference type="SUPFAM" id="SSF75304">
    <property type="entry name" value="Amidase signature (AS) enzymes"/>
    <property type="match status" value="1"/>
</dbReference>
<reference evidence="3" key="1">
    <citation type="submission" date="2022-03" db="EMBL/GenBank/DDBJ databases">
        <authorList>
            <person name="Woo C.Y."/>
        </authorList>
    </citation>
    <scope>NUCLEOTIDE SEQUENCE</scope>
    <source>
        <strain evidence="3">CYS-02</strain>
    </source>
</reference>
<dbReference type="PANTHER" id="PTHR11895:SF7">
    <property type="entry name" value="GLUTAMYL-TRNA(GLN) AMIDOTRANSFERASE SUBUNIT A, MITOCHONDRIAL"/>
    <property type="match status" value="1"/>
</dbReference>